<sequence>MSAAANPPNSGCKEVQAPRDVVTLAHRQPIASKEYLSTLAPELLFTIFGSLHHRDIFALLLVCRSIYPTAHRYLWSKFALSITPYSSNWDGLKRRYLSKEGGCLDPGWKYVHKFTLGDLGPLREKESVDMVVDLFRSGSLKPRTIHLCVSQASLNVNFHWRSDPVDCKEFWKSLETYLQSKSPDEIEVSIVYSDGSILNVVEHQLLDFRRLVHFTFHADFIKGSRTKCNLKPNEHIRMLTDALETAVRLKRLRLSAGKPSFHDKGFKGDGKGPTEQVLIDFQRVIGKLDRLEELAISNFFTDGTFFLTPPRNVKIFKFRGWTTPSWWLELSKCSLPKLETLSVYHEIIHKCFDTEPYVWRRKEREIESVAITTLTRFSGLGPLHAGHTFADCILEANKGLNGKHDFIVDRGNQVMPGMNEYAEALVGAFSRIVKHKLQDYTWSNWSYYEAALKAGPNDCPNFLGDGSEELLRAWRANRPETLSAWGYPDFDHDHIYDA</sequence>
<dbReference type="SUPFAM" id="SSF81383">
    <property type="entry name" value="F-box domain"/>
    <property type="match status" value="1"/>
</dbReference>
<gene>
    <name evidence="1" type="ORF">TWF718_001905</name>
</gene>
<organism evidence="1 2">
    <name type="scientific">Orbilia javanica</name>
    <dbReference type="NCBI Taxonomy" id="47235"/>
    <lineage>
        <taxon>Eukaryota</taxon>
        <taxon>Fungi</taxon>
        <taxon>Dikarya</taxon>
        <taxon>Ascomycota</taxon>
        <taxon>Pezizomycotina</taxon>
        <taxon>Orbiliomycetes</taxon>
        <taxon>Orbiliales</taxon>
        <taxon>Orbiliaceae</taxon>
        <taxon>Orbilia</taxon>
    </lineage>
</organism>
<protein>
    <recommendedName>
        <fullName evidence="3">F-box domain-containing protein</fullName>
    </recommendedName>
</protein>
<evidence type="ECO:0008006" key="3">
    <source>
        <dbReference type="Google" id="ProtNLM"/>
    </source>
</evidence>
<dbReference type="InterPro" id="IPR036047">
    <property type="entry name" value="F-box-like_dom_sf"/>
</dbReference>
<dbReference type="AlphaFoldDB" id="A0AAN8RNN0"/>
<evidence type="ECO:0000313" key="1">
    <source>
        <dbReference type="EMBL" id="KAK6357597.1"/>
    </source>
</evidence>
<evidence type="ECO:0000313" key="2">
    <source>
        <dbReference type="Proteomes" id="UP001313282"/>
    </source>
</evidence>
<dbReference type="CDD" id="cd09917">
    <property type="entry name" value="F-box_SF"/>
    <property type="match status" value="1"/>
</dbReference>
<comment type="caution">
    <text evidence="1">The sequence shown here is derived from an EMBL/GenBank/DDBJ whole genome shotgun (WGS) entry which is preliminary data.</text>
</comment>
<name>A0AAN8RNN0_9PEZI</name>
<proteinExistence type="predicted"/>
<dbReference type="Proteomes" id="UP001313282">
    <property type="component" value="Unassembled WGS sequence"/>
</dbReference>
<keyword evidence="2" id="KW-1185">Reference proteome</keyword>
<dbReference type="EMBL" id="JAVHNR010000001">
    <property type="protein sequence ID" value="KAK6357597.1"/>
    <property type="molecule type" value="Genomic_DNA"/>
</dbReference>
<accession>A0AAN8RNN0</accession>
<reference evidence="1 2" key="1">
    <citation type="submission" date="2019-10" db="EMBL/GenBank/DDBJ databases">
        <authorList>
            <person name="Palmer J.M."/>
        </authorList>
    </citation>
    <scope>NUCLEOTIDE SEQUENCE [LARGE SCALE GENOMIC DNA]</scope>
    <source>
        <strain evidence="1 2">TWF718</strain>
    </source>
</reference>